<dbReference type="PANTHER" id="PTHR33744:SF1">
    <property type="entry name" value="DNA-BINDING TRANSCRIPTIONAL ACTIVATOR ADER"/>
    <property type="match status" value="1"/>
</dbReference>
<dbReference type="InterPro" id="IPR025751">
    <property type="entry name" value="RsbRD_N_dom"/>
</dbReference>
<comment type="similarity">
    <text evidence="1">Belongs to the CdaR family.</text>
</comment>
<evidence type="ECO:0000313" key="5">
    <source>
        <dbReference type="EMBL" id="EFQ82238.1"/>
    </source>
</evidence>
<dbReference type="EMBL" id="ACLF03000010">
    <property type="protein sequence ID" value="EFQ82238.1"/>
    <property type="molecule type" value="Genomic_DNA"/>
</dbReference>
<dbReference type="Gene3D" id="1.10.10.2840">
    <property type="entry name" value="PucR C-terminal helix-turn-helix domain"/>
    <property type="match status" value="1"/>
</dbReference>
<accession>E2SEZ4</accession>
<comment type="caution">
    <text evidence="5">The sequence shown here is derived from an EMBL/GenBank/DDBJ whole genome shotgun (WGS) entry which is preliminary data.</text>
</comment>
<sequence length="417" mass="45769">MEVSEASVQVAEVARRLRPLREPFIRDLFDLTLVEIAELDHDERLRGLLEASITENIVTALNYLERGPEPGDLDAPTAALAYARILAQRGVPLSALIRAYRLGHTRFLDAALAVLPDAVTGEPMAVVPHLVRQSADYLDLVCDRVGRAWEAERERWTASGFGVRRQWVDQVLADRQVDLDRAAEALGLRFDALHLAVELWPTDDVADGDVDRVVQASCDVVARHLGVRRDPLVVRTDDREVAAWFEVADGVHVDPRALATELVAAGSPVQVACGRPEHGVEGFRRSHRQARRVKLVRAASGRSEPAVTTYAEVAAVTVLAEDLDATRALVLRALGSLAEDSDRAQMLRGTLREFVLRHGSFAATAAATNLHRNSVQYRVQQAKDLCALDPTDPATAFDVLVALEAARWLGRAVLTRP</sequence>
<name>E2SEZ4_9ACTN</name>
<dbReference type="InterPro" id="IPR051448">
    <property type="entry name" value="CdaR-like_regulators"/>
</dbReference>
<reference evidence="5" key="1">
    <citation type="submission" date="2010-08" db="EMBL/GenBank/DDBJ databases">
        <authorList>
            <person name="Muzny D."/>
            <person name="Qin X."/>
            <person name="Buhay C."/>
            <person name="Dugan-Rocha S."/>
            <person name="Ding Y."/>
            <person name="Chen G."/>
            <person name="Hawes A."/>
            <person name="Holder M."/>
            <person name="Jhangiani S."/>
            <person name="Johnson A."/>
            <person name="Khan Z."/>
            <person name="Li Z."/>
            <person name="Liu W."/>
            <person name="Liu X."/>
            <person name="Perez L."/>
            <person name="Shen H."/>
            <person name="Wang Q."/>
            <person name="Watt J."/>
            <person name="Xi L."/>
            <person name="Xin Y."/>
            <person name="Zhou J."/>
            <person name="Deng J."/>
            <person name="Jiang H."/>
            <person name="Liu Y."/>
            <person name="Qu J."/>
            <person name="Song X.-Z."/>
            <person name="Zhang L."/>
            <person name="Villasana D."/>
            <person name="Johnson A."/>
            <person name="Liu J."/>
            <person name="Liyanage D."/>
            <person name="Lorensuhewa L."/>
            <person name="Robinson T."/>
            <person name="Song A."/>
            <person name="Song B.-B."/>
            <person name="Dinh H."/>
            <person name="Thornton R."/>
            <person name="Coyle M."/>
            <person name="Francisco L."/>
            <person name="Jackson L."/>
            <person name="Javaid M."/>
            <person name="Korchina V."/>
            <person name="Kovar C."/>
            <person name="Mata R."/>
            <person name="Mathew T."/>
            <person name="Ngo R."/>
            <person name="Nguyen L."/>
            <person name="Nguyen N."/>
            <person name="Okwuonu G."/>
            <person name="Ongeri F."/>
            <person name="Pham C."/>
            <person name="Simmons D."/>
            <person name="Wilczek-Boney K."/>
            <person name="Hale W."/>
            <person name="Jakkamsetti A."/>
            <person name="Pham P."/>
            <person name="Ruth R."/>
            <person name="San Lucas F."/>
            <person name="Warren J."/>
            <person name="Zhang J."/>
            <person name="Zhao Z."/>
            <person name="Zhou C."/>
            <person name="Zhu D."/>
            <person name="Lee S."/>
            <person name="Bess C."/>
            <person name="Blankenburg K."/>
            <person name="Forbes L."/>
            <person name="Fu Q."/>
            <person name="Gubbala S."/>
            <person name="Hirani K."/>
            <person name="Jayaseelan J.C."/>
            <person name="Lara F."/>
            <person name="Munidasa M."/>
            <person name="Palculict T."/>
            <person name="Patil S."/>
            <person name="Pu L.-L."/>
            <person name="Saada N."/>
            <person name="Tang L."/>
            <person name="Weissenberger G."/>
            <person name="Zhu Y."/>
            <person name="Hemphill L."/>
            <person name="Shang Y."/>
            <person name="Youmans B."/>
            <person name="Ayvaz T."/>
            <person name="Ross M."/>
            <person name="Santibanez J."/>
            <person name="Aqrawi P."/>
            <person name="Gross S."/>
            <person name="Joshi V."/>
            <person name="Fowler G."/>
            <person name="Nazareth L."/>
            <person name="Reid J."/>
            <person name="Worley K."/>
            <person name="Petrosino J."/>
            <person name="Highlander S."/>
            <person name="Gibbs R."/>
        </authorList>
    </citation>
    <scope>NUCLEOTIDE SEQUENCE [LARGE SCALE GENOMIC DNA]</scope>
    <source>
        <strain evidence="5">DSM 15272</strain>
    </source>
</reference>
<proteinExistence type="inferred from homology"/>
<evidence type="ECO:0000313" key="6">
    <source>
        <dbReference type="Proteomes" id="UP000003111"/>
    </source>
</evidence>
<feature type="domain" description="RsbT co-antagonist protein RsbRD N-terminal" evidence="3">
    <location>
        <begin position="26"/>
        <end position="158"/>
    </location>
</feature>
<dbReference type="Pfam" id="PF13556">
    <property type="entry name" value="HTH_30"/>
    <property type="match status" value="1"/>
</dbReference>
<dbReference type="InterPro" id="IPR042070">
    <property type="entry name" value="PucR_C-HTH_sf"/>
</dbReference>
<dbReference type="PANTHER" id="PTHR33744">
    <property type="entry name" value="CARBOHYDRATE DIACID REGULATOR"/>
    <property type="match status" value="1"/>
</dbReference>
<dbReference type="AlphaFoldDB" id="E2SEZ4"/>
<dbReference type="Proteomes" id="UP000003111">
    <property type="component" value="Unassembled WGS sequence"/>
</dbReference>
<gene>
    <name evidence="5" type="ORF">HMPREF0063_12603</name>
</gene>
<dbReference type="eggNOG" id="COG2508">
    <property type="taxonomic scope" value="Bacteria"/>
</dbReference>
<dbReference type="InterPro" id="IPR041522">
    <property type="entry name" value="CdaR_GGDEF"/>
</dbReference>
<dbReference type="InterPro" id="IPR025736">
    <property type="entry name" value="PucR_C-HTH_dom"/>
</dbReference>
<organism evidence="5 6">
    <name type="scientific">Aeromicrobium marinum DSM 15272</name>
    <dbReference type="NCBI Taxonomy" id="585531"/>
    <lineage>
        <taxon>Bacteria</taxon>
        <taxon>Bacillati</taxon>
        <taxon>Actinomycetota</taxon>
        <taxon>Actinomycetes</taxon>
        <taxon>Propionibacteriales</taxon>
        <taxon>Nocardioidaceae</taxon>
        <taxon>Aeromicrobium</taxon>
    </lineage>
</organism>
<protein>
    <recommendedName>
        <fullName evidence="7">PucR C-terminal helix-turn-helix domain-containing protein</fullName>
    </recommendedName>
</protein>
<dbReference type="STRING" id="585531.HMPREF0063_12603"/>
<keyword evidence="6" id="KW-1185">Reference proteome</keyword>
<dbReference type="HOGENOM" id="CLU_051160_1_0_11"/>
<evidence type="ECO:0000259" key="3">
    <source>
        <dbReference type="Pfam" id="PF14361"/>
    </source>
</evidence>
<evidence type="ECO:0008006" key="7">
    <source>
        <dbReference type="Google" id="ProtNLM"/>
    </source>
</evidence>
<evidence type="ECO:0000259" key="2">
    <source>
        <dbReference type="Pfam" id="PF13556"/>
    </source>
</evidence>
<feature type="domain" description="CdaR GGDEF-like" evidence="4">
    <location>
        <begin position="176"/>
        <end position="293"/>
    </location>
</feature>
<dbReference type="Pfam" id="PF14361">
    <property type="entry name" value="RsbRD_N"/>
    <property type="match status" value="1"/>
</dbReference>
<dbReference type="Pfam" id="PF17853">
    <property type="entry name" value="GGDEF_2"/>
    <property type="match status" value="1"/>
</dbReference>
<evidence type="ECO:0000256" key="1">
    <source>
        <dbReference type="ARBA" id="ARBA00006754"/>
    </source>
</evidence>
<feature type="domain" description="PucR C-terminal helix-turn-helix" evidence="2">
    <location>
        <begin position="347"/>
        <end position="405"/>
    </location>
</feature>
<evidence type="ECO:0000259" key="4">
    <source>
        <dbReference type="Pfam" id="PF17853"/>
    </source>
</evidence>